<proteinExistence type="predicted"/>
<name>A0AAV5I405_9ROSI</name>
<dbReference type="Proteomes" id="UP001054252">
    <property type="component" value="Unassembled WGS sequence"/>
</dbReference>
<feature type="transmembrane region" description="Helical" evidence="1">
    <location>
        <begin position="45"/>
        <end position="67"/>
    </location>
</feature>
<feature type="transmembrane region" description="Helical" evidence="1">
    <location>
        <begin position="6"/>
        <end position="24"/>
    </location>
</feature>
<keyword evidence="1" id="KW-0472">Membrane</keyword>
<keyword evidence="1" id="KW-0812">Transmembrane</keyword>
<evidence type="ECO:0000313" key="2">
    <source>
        <dbReference type="EMBL" id="GKU92956.1"/>
    </source>
</evidence>
<evidence type="ECO:0000313" key="3">
    <source>
        <dbReference type="Proteomes" id="UP001054252"/>
    </source>
</evidence>
<evidence type="ECO:0000256" key="1">
    <source>
        <dbReference type="SAM" id="Phobius"/>
    </source>
</evidence>
<reference evidence="2 3" key="1">
    <citation type="journal article" date="2021" name="Commun. Biol.">
        <title>The genome of Shorea leprosula (Dipterocarpaceae) highlights the ecological relevance of drought in aseasonal tropical rainforests.</title>
        <authorList>
            <person name="Ng K.K.S."/>
            <person name="Kobayashi M.J."/>
            <person name="Fawcett J.A."/>
            <person name="Hatakeyama M."/>
            <person name="Paape T."/>
            <person name="Ng C.H."/>
            <person name="Ang C.C."/>
            <person name="Tnah L.H."/>
            <person name="Lee C.T."/>
            <person name="Nishiyama T."/>
            <person name="Sese J."/>
            <person name="O'Brien M.J."/>
            <person name="Copetti D."/>
            <person name="Mohd Noor M.I."/>
            <person name="Ong R.C."/>
            <person name="Putra M."/>
            <person name="Sireger I.Z."/>
            <person name="Indrioko S."/>
            <person name="Kosugi Y."/>
            <person name="Izuno A."/>
            <person name="Isagi Y."/>
            <person name="Lee S.L."/>
            <person name="Shimizu K.K."/>
        </authorList>
    </citation>
    <scope>NUCLEOTIDE SEQUENCE [LARGE SCALE GENOMIC DNA]</scope>
    <source>
        <strain evidence="2">214</strain>
    </source>
</reference>
<keyword evidence="1" id="KW-1133">Transmembrane helix</keyword>
<protein>
    <submittedName>
        <fullName evidence="2">Uncharacterized protein</fullName>
    </submittedName>
</protein>
<comment type="caution">
    <text evidence="2">The sequence shown here is derived from an EMBL/GenBank/DDBJ whole genome shotgun (WGS) entry which is preliminary data.</text>
</comment>
<gene>
    <name evidence="2" type="ORF">SLEP1_g6607</name>
</gene>
<dbReference type="AlphaFoldDB" id="A0AAV5I405"/>
<feature type="transmembrane region" description="Helical" evidence="1">
    <location>
        <begin position="73"/>
        <end position="91"/>
    </location>
</feature>
<accession>A0AAV5I405</accession>
<keyword evidence="3" id="KW-1185">Reference proteome</keyword>
<organism evidence="2 3">
    <name type="scientific">Rubroshorea leprosula</name>
    <dbReference type="NCBI Taxonomy" id="152421"/>
    <lineage>
        <taxon>Eukaryota</taxon>
        <taxon>Viridiplantae</taxon>
        <taxon>Streptophyta</taxon>
        <taxon>Embryophyta</taxon>
        <taxon>Tracheophyta</taxon>
        <taxon>Spermatophyta</taxon>
        <taxon>Magnoliopsida</taxon>
        <taxon>eudicotyledons</taxon>
        <taxon>Gunneridae</taxon>
        <taxon>Pentapetalae</taxon>
        <taxon>rosids</taxon>
        <taxon>malvids</taxon>
        <taxon>Malvales</taxon>
        <taxon>Dipterocarpaceae</taxon>
        <taxon>Rubroshorea</taxon>
    </lineage>
</organism>
<sequence length="117" mass="13256">MADFFFLLSFFLSGPILLFSFLPCTEQQGDPSPTALLLKNRNFRICSALFLPSVALALWVRIALVSANKQPPIPLFFLELAWVYSNFYWFLPIFGRSQISPCTSYRPSPNCSSDFAC</sequence>
<dbReference type="EMBL" id="BPVZ01000006">
    <property type="protein sequence ID" value="GKU92956.1"/>
    <property type="molecule type" value="Genomic_DNA"/>
</dbReference>